<sequence>MLLKPAVASVVTLPPRQPGAHANAGAVSGGSIVQGPWQMTPTGLPLLAKSRTNATAAPVPR</sequence>
<comment type="caution">
    <text evidence="1">The sequence shown here is derived from an EMBL/GenBank/DDBJ whole genome shotgun (WGS) entry which is preliminary data.</text>
</comment>
<name>A0ABP7MEM0_9GAMM</name>
<gene>
    <name evidence="1" type="ORF">GCM10022229_12720</name>
</gene>
<dbReference type="EMBL" id="BAAAZU010000004">
    <property type="protein sequence ID" value="GAA3920501.1"/>
    <property type="molecule type" value="Genomic_DNA"/>
</dbReference>
<evidence type="ECO:0000313" key="2">
    <source>
        <dbReference type="Proteomes" id="UP001501727"/>
    </source>
</evidence>
<keyword evidence="2" id="KW-1185">Reference proteome</keyword>
<evidence type="ECO:0000313" key="1">
    <source>
        <dbReference type="EMBL" id="GAA3920501.1"/>
    </source>
</evidence>
<organism evidence="1 2">
    <name type="scientific">Luteimonas lutimaris</name>
    <dbReference type="NCBI Taxonomy" id="698645"/>
    <lineage>
        <taxon>Bacteria</taxon>
        <taxon>Pseudomonadati</taxon>
        <taxon>Pseudomonadota</taxon>
        <taxon>Gammaproteobacteria</taxon>
        <taxon>Lysobacterales</taxon>
        <taxon>Lysobacteraceae</taxon>
        <taxon>Luteimonas</taxon>
    </lineage>
</organism>
<reference evidence="2" key="1">
    <citation type="journal article" date="2019" name="Int. J. Syst. Evol. Microbiol.">
        <title>The Global Catalogue of Microorganisms (GCM) 10K type strain sequencing project: providing services to taxonomists for standard genome sequencing and annotation.</title>
        <authorList>
            <consortium name="The Broad Institute Genomics Platform"/>
            <consortium name="The Broad Institute Genome Sequencing Center for Infectious Disease"/>
            <person name="Wu L."/>
            <person name="Ma J."/>
        </authorList>
    </citation>
    <scope>NUCLEOTIDE SEQUENCE [LARGE SCALE GENOMIC DNA]</scope>
    <source>
        <strain evidence="2">JCM 16916</strain>
    </source>
</reference>
<protein>
    <submittedName>
        <fullName evidence="1">Uncharacterized protein</fullName>
    </submittedName>
</protein>
<proteinExistence type="predicted"/>
<accession>A0ABP7MEM0</accession>
<dbReference type="Proteomes" id="UP001501727">
    <property type="component" value="Unassembled WGS sequence"/>
</dbReference>